<dbReference type="PIRSF" id="PIRSF500136">
    <property type="entry name" value="UDP_ManNAc_DH"/>
    <property type="match status" value="1"/>
</dbReference>
<evidence type="ECO:0000313" key="7">
    <source>
        <dbReference type="Proteomes" id="UP000285232"/>
    </source>
</evidence>
<dbReference type="GO" id="GO:0016628">
    <property type="term" value="F:oxidoreductase activity, acting on the CH-CH group of donors, NAD or NADP as acceptor"/>
    <property type="evidence" value="ECO:0007669"/>
    <property type="project" value="InterPro"/>
</dbReference>
<dbReference type="SMART" id="SM00984">
    <property type="entry name" value="UDPG_MGDP_dh_C"/>
    <property type="match status" value="1"/>
</dbReference>
<dbReference type="GO" id="GO:0000271">
    <property type="term" value="P:polysaccharide biosynthetic process"/>
    <property type="evidence" value="ECO:0007669"/>
    <property type="project" value="InterPro"/>
</dbReference>
<dbReference type="NCBIfam" id="TIGR03026">
    <property type="entry name" value="NDP-sugDHase"/>
    <property type="match status" value="1"/>
</dbReference>
<accession>A0A419RUK3</accession>
<dbReference type="Pfam" id="PF00984">
    <property type="entry name" value="UDPG_MGDP_dh"/>
    <property type="match status" value="1"/>
</dbReference>
<evidence type="ECO:0000256" key="3">
    <source>
        <dbReference type="ARBA" id="ARBA00023027"/>
    </source>
</evidence>
<dbReference type="AlphaFoldDB" id="A0A419RUK3"/>
<keyword evidence="2" id="KW-0560">Oxidoreductase</keyword>
<organism evidence="6 7">
    <name type="scientific">Aurantiacibacter aquimixticola</name>
    <dbReference type="NCBI Taxonomy" id="1958945"/>
    <lineage>
        <taxon>Bacteria</taxon>
        <taxon>Pseudomonadati</taxon>
        <taxon>Pseudomonadota</taxon>
        <taxon>Alphaproteobacteria</taxon>
        <taxon>Sphingomonadales</taxon>
        <taxon>Erythrobacteraceae</taxon>
        <taxon>Aurantiacibacter</taxon>
    </lineage>
</organism>
<protein>
    <submittedName>
        <fullName evidence="6">Nucleotide sugar dehydrogenase</fullName>
    </submittedName>
</protein>
<dbReference type="EMBL" id="RAHX01000001">
    <property type="protein sequence ID" value="RJY09466.1"/>
    <property type="molecule type" value="Genomic_DNA"/>
</dbReference>
<dbReference type="InterPro" id="IPR036220">
    <property type="entry name" value="UDP-Glc/GDP-Man_DH_C_sf"/>
</dbReference>
<dbReference type="PIRSF" id="PIRSF000124">
    <property type="entry name" value="UDPglc_GDPman_dh"/>
    <property type="match status" value="1"/>
</dbReference>
<evidence type="ECO:0000313" key="6">
    <source>
        <dbReference type="EMBL" id="RJY09466.1"/>
    </source>
</evidence>
<dbReference type="RefSeq" id="WP_120048475.1">
    <property type="nucleotide sequence ID" value="NZ_RAHX01000001.1"/>
</dbReference>
<comment type="caution">
    <text evidence="6">The sequence shown here is derived from an EMBL/GenBank/DDBJ whole genome shotgun (WGS) entry which is preliminary data.</text>
</comment>
<dbReference type="Pfam" id="PF03721">
    <property type="entry name" value="UDPG_MGDP_dh_N"/>
    <property type="match status" value="1"/>
</dbReference>
<dbReference type="OrthoDB" id="9803238at2"/>
<dbReference type="PANTHER" id="PTHR43491:SF2">
    <property type="entry name" value="UDP-N-ACETYL-D-MANNOSAMINE DEHYDROGENASE"/>
    <property type="match status" value="1"/>
</dbReference>
<dbReference type="InterPro" id="IPR001732">
    <property type="entry name" value="UDP-Glc/GDP-Man_DH_N"/>
</dbReference>
<reference evidence="6 7" key="1">
    <citation type="journal article" date="2017" name="Int. J. Syst. Evol. Microbiol.">
        <title>Erythrobacter aquimixticola sp. nov., isolated from the junction between the ocean and a freshwater spring.</title>
        <authorList>
            <person name="Park S."/>
            <person name="Jung Y.T."/>
            <person name="Choi S.J."/>
            <person name="Yoon J.H."/>
        </authorList>
    </citation>
    <scope>NUCLEOTIDE SEQUENCE [LARGE SCALE GENOMIC DNA]</scope>
    <source>
        <strain evidence="6 7">JSSK-14</strain>
    </source>
</reference>
<dbReference type="GO" id="GO:0016616">
    <property type="term" value="F:oxidoreductase activity, acting on the CH-OH group of donors, NAD or NADP as acceptor"/>
    <property type="evidence" value="ECO:0007669"/>
    <property type="project" value="InterPro"/>
</dbReference>
<dbReference type="SUPFAM" id="SSF51735">
    <property type="entry name" value="NAD(P)-binding Rossmann-fold domains"/>
    <property type="match status" value="1"/>
</dbReference>
<dbReference type="InterPro" id="IPR017476">
    <property type="entry name" value="UDP-Glc/GDP-Man"/>
</dbReference>
<keyword evidence="7" id="KW-1185">Reference proteome</keyword>
<proteinExistence type="inferred from homology"/>
<gene>
    <name evidence="6" type="ORF">D6201_08945</name>
</gene>
<dbReference type="InterPro" id="IPR014026">
    <property type="entry name" value="UDP-Glc/GDP-Man_DH_dimer"/>
</dbReference>
<dbReference type="InterPro" id="IPR028359">
    <property type="entry name" value="UDP_ManNAc/GlcNAc_DH"/>
</dbReference>
<keyword evidence="3" id="KW-0520">NAD</keyword>
<dbReference type="SUPFAM" id="SSF48179">
    <property type="entry name" value="6-phosphogluconate dehydrogenase C-terminal domain-like"/>
    <property type="match status" value="1"/>
</dbReference>
<dbReference type="InterPro" id="IPR014027">
    <property type="entry name" value="UDP-Glc/GDP-Man_DH_C"/>
</dbReference>
<evidence type="ECO:0000256" key="1">
    <source>
        <dbReference type="ARBA" id="ARBA00006601"/>
    </source>
</evidence>
<evidence type="ECO:0000256" key="4">
    <source>
        <dbReference type="PIRNR" id="PIRNR000124"/>
    </source>
</evidence>
<name>A0A419RUK3_9SPHN</name>
<comment type="similarity">
    <text evidence="1 4">Belongs to the UDP-glucose/GDP-mannose dehydrogenase family.</text>
</comment>
<dbReference type="Gene3D" id="3.40.50.720">
    <property type="entry name" value="NAD(P)-binding Rossmann-like Domain"/>
    <property type="match status" value="2"/>
</dbReference>
<evidence type="ECO:0000259" key="5">
    <source>
        <dbReference type="SMART" id="SM00984"/>
    </source>
</evidence>
<dbReference type="SUPFAM" id="SSF52413">
    <property type="entry name" value="UDP-glucose/GDP-mannose dehydrogenase C-terminal domain"/>
    <property type="match status" value="1"/>
</dbReference>
<dbReference type="PANTHER" id="PTHR43491">
    <property type="entry name" value="UDP-N-ACETYL-D-MANNOSAMINE DEHYDROGENASE"/>
    <property type="match status" value="1"/>
</dbReference>
<sequence length="445" mass="47521">MNSEASSPTAVIVGLGYVGLTLGVALAQRGCRVIGLEKREDVVDLTNAGKPHFSETGLDRAMSKVVENGNFIACTALDPALEAGYYVITVGTPLIAGSTKPRIDMIEQASRQVADHMRDGASVTLRSTVKLGTARDVVRPILAESGKSFHLAMCPERTLEGAALKELAELPQIVSGETAEAADKAAALFGLLTPAVVRVSDLETAEMIKLIDNTSRDVRFAFANEVARACDAVGIDAGEVIRSGKFEYPRTDVALPGLVGGPCLEKDPHILMASLAETGTALEITRACRLVNERQPEETVNAIVARLVERGKGPFRVAIAGMAFKGRPETDDLRGSMSLKVIDALQARDEIGSIVTYDGVVAREDIDALGLDIEVADDLVSACDGAHALIIANNHPEYSDLDIDSCVDAMNDGGFIYDYWAHLVKRPPATLEGRYFVVGNNRGRF</sequence>
<dbReference type="InterPro" id="IPR008927">
    <property type="entry name" value="6-PGluconate_DH-like_C_sf"/>
</dbReference>
<dbReference type="Pfam" id="PF03720">
    <property type="entry name" value="UDPG_MGDP_dh_C"/>
    <property type="match status" value="1"/>
</dbReference>
<dbReference type="Proteomes" id="UP000285232">
    <property type="component" value="Unassembled WGS sequence"/>
</dbReference>
<dbReference type="InterPro" id="IPR036291">
    <property type="entry name" value="NAD(P)-bd_dom_sf"/>
</dbReference>
<feature type="domain" description="UDP-glucose/GDP-mannose dehydrogenase C-terminal" evidence="5">
    <location>
        <begin position="318"/>
        <end position="425"/>
    </location>
</feature>
<evidence type="ECO:0000256" key="2">
    <source>
        <dbReference type="ARBA" id="ARBA00023002"/>
    </source>
</evidence>
<dbReference type="GO" id="GO:0051287">
    <property type="term" value="F:NAD binding"/>
    <property type="evidence" value="ECO:0007669"/>
    <property type="project" value="InterPro"/>
</dbReference>